<dbReference type="PROSITE" id="PS51686">
    <property type="entry name" value="SAM_MT_RSMB_NOP"/>
    <property type="match status" value="1"/>
</dbReference>
<protein>
    <recommendedName>
        <fullName evidence="5">SAM-dependent MTase RsmB/NOP-type domain-containing protein</fullName>
    </recommendedName>
</protein>
<evidence type="ECO:0000259" key="5">
    <source>
        <dbReference type="PROSITE" id="PS51686"/>
    </source>
</evidence>
<dbReference type="PANTHER" id="PTHR22807">
    <property type="entry name" value="NOP2 YEAST -RELATED NOL1/NOP2/FMU SUN DOMAIN-CONTAINING"/>
    <property type="match status" value="1"/>
</dbReference>
<reference evidence="6" key="1">
    <citation type="journal article" date="2014" name="Front. Microbiol.">
        <title>High frequency of phylogenetically diverse reductive dehalogenase-homologous genes in deep subseafloor sedimentary metagenomes.</title>
        <authorList>
            <person name="Kawai M."/>
            <person name="Futagami T."/>
            <person name="Toyoda A."/>
            <person name="Takaki Y."/>
            <person name="Nishi S."/>
            <person name="Hori S."/>
            <person name="Arai W."/>
            <person name="Tsubouchi T."/>
            <person name="Morono Y."/>
            <person name="Uchiyama I."/>
            <person name="Ito T."/>
            <person name="Fujiyama A."/>
            <person name="Inagaki F."/>
            <person name="Takami H."/>
        </authorList>
    </citation>
    <scope>NUCLEOTIDE SEQUENCE</scope>
    <source>
        <strain evidence="6">Expedition CK06-06</strain>
    </source>
</reference>
<feature type="domain" description="SAM-dependent MTase RsmB/NOP-type" evidence="5">
    <location>
        <begin position="1"/>
        <end position="190"/>
    </location>
</feature>
<dbReference type="SUPFAM" id="SSF53335">
    <property type="entry name" value="S-adenosyl-L-methionine-dependent methyltransferases"/>
    <property type="match status" value="1"/>
</dbReference>
<evidence type="ECO:0000313" key="6">
    <source>
        <dbReference type="EMBL" id="GAF85517.1"/>
    </source>
</evidence>
<keyword evidence="4" id="KW-0694">RNA-binding</keyword>
<feature type="non-terminal residue" evidence="6">
    <location>
        <position position="1"/>
    </location>
</feature>
<evidence type="ECO:0000256" key="3">
    <source>
        <dbReference type="ARBA" id="ARBA00022691"/>
    </source>
</evidence>
<dbReference type="GO" id="GO:0003723">
    <property type="term" value="F:RNA binding"/>
    <property type="evidence" value="ECO:0007669"/>
    <property type="project" value="UniProtKB-KW"/>
</dbReference>
<evidence type="ECO:0000256" key="4">
    <source>
        <dbReference type="ARBA" id="ARBA00022884"/>
    </source>
</evidence>
<dbReference type="InterPro" id="IPR001678">
    <property type="entry name" value="MeTrfase_RsmB-F_NOP2_dom"/>
</dbReference>
<evidence type="ECO:0000256" key="2">
    <source>
        <dbReference type="ARBA" id="ARBA00022679"/>
    </source>
</evidence>
<dbReference type="GO" id="GO:0001510">
    <property type="term" value="P:RNA methylation"/>
    <property type="evidence" value="ECO:0007669"/>
    <property type="project" value="InterPro"/>
</dbReference>
<keyword evidence="1" id="KW-0489">Methyltransferase</keyword>
<keyword evidence="2" id="KW-0808">Transferase</keyword>
<dbReference type="InterPro" id="IPR029063">
    <property type="entry name" value="SAM-dependent_MTases_sf"/>
</dbReference>
<dbReference type="PANTHER" id="PTHR22807:SF53">
    <property type="entry name" value="RIBOSOMAL RNA SMALL SUBUNIT METHYLTRANSFERASE B-RELATED"/>
    <property type="match status" value="1"/>
</dbReference>
<dbReference type="Gene3D" id="3.40.50.150">
    <property type="entry name" value="Vaccinia Virus protein VP39"/>
    <property type="match status" value="1"/>
</dbReference>
<dbReference type="AlphaFoldDB" id="X0TBI0"/>
<dbReference type="InterPro" id="IPR049560">
    <property type="entry name" value="MeTrfase_RsmB-F_NOP2_cat"/>
</dbReference>
<evidence type="ECO:0000256" key="1">
    <source>
        <dbReference type="ARBA" id="ARBA00022603"/>
    </source>
</evidence>
<name>X0TBI0_9ZZZZ</name>
<dbReference type="InterPro" id="IPR023267">
    <property type="entry name" value="RCMT"/>
</dbReference>
<organism evidence="6">
    <name type="scientific">marine sediment metagenome</name>
    <dbReference type="NCBI Taxonomy" id="412755"/>
    <lineage>
        <taxon>unclassified sequences</taxon>
        <taxon>metagenomes</taxon>
        <taxon>ecological metagenomes</taxon>
    </lineage>
</organism>
<sequence>TTHLAQLMANKGDILAMDSNKSRLLMVKNNCRRLGIDIVKIRQSNGAILVEKYLKAADKVLIDVPCTGVGVIRRKPDLRWQTYDSKRFEQLSELQGKILDIASNYLKIGGRLVYSTCSTEPEENEEAVSRFLEKHPDFKLEDLSKFIKERKLPVYESGHHNQKKFIQILPGLSNSDLDLDGFFMAKMIRKE</sequence>
<gene>
    <name evidence="6" type="ORF">S01H1_02305</name>
</gene>
<dbReference type="GO" id="GO:0008173">
    <property type="term" value="F:RNA methyltransferase activity"/>
    <property type="evidence" value="ECO:0007669"/>
    <property type="project" value="InterPro"/>
</dbReference>
<keyword evidence="3" id="KW-0949">S-adenosyl-L-methionine</keyword>
<proteinExistence type="predicted"/>
<comment type="caution">
    <text evidence="6">The sequence shown here is derived from an EMBL/GenBank/DDBJ whole genome shotgun (WGS) entry which is preliminary data.</text>
</comment>
<accession>X0TBI0</accession>
<dbReference type="EMBL" id="BARS01001096">
    <property type="protein sequence ID" value="GAF85517.1"/>
    <property type="molecule type" value="Genomic_DNA"/>
</dbReference>
<dbReference type="Pfam" id="PF01189">
    <property type="entry name" value="Methyltr_RsmB-F"/>
    <property type="match status" value="1"/>
</dbReference>
<dbReference type="PRINTS" id="PR02008">
    <property type="entry name" value="RCMTFAMILY"/>
</dbReference>